<comment type="caution">
    <text evidence="1">The sequence shown here is derived from an EMBL/GenBank/DDBJ whole genome shotgun (WGS) entry which is preliminary data.</text>
</comment>
<evidence type="ECO:0000313" key="1">
    <source>
        <dbReference type="EMBL" id="CAB3368211.1"/>
    </source>
</evidence>
<organism evidence="1 2">
    <name type="scientific">Cloeon dipterum</name>
    <dbReference type="NCBI Taxonomy" id="197152"/>
    <lineage>
        <taxon>Eukaryota</taxon>
        <taxon>Metazoa</taxon>
        <taxon>Ecdysozoa</taxon>
        <taxon>Arthropoda</taxon>
        <taxon>Hexapoda</taxon>
        <taxon>Insecta</taxon>
        <taxon>Pterygota</taxon>
        <taxon>Palaeoptera</taxon>
        <taxon>Ephemeroptera</taxon>
        <taxon>Pisciforma</taxon>
        <taxon>Baetidae</taxon>
        <taxon>Cloeon</taxon>
    </lineage>
</organism>
<dbReference type="AlphaFoldDB" id="A0A8S1CIQ7"/>
<sequence>MEVMSKFRSSSHCAVRAAAHFVELEGVERNVFVKQKYMPSRQIVSRLFDVISITSNDLTLPFAISARLSAFGRTI</sequence>
<reference evidence="1 2" key="1">
    <citation type="submission" date="2020-04" db="EMBL/GenBank/DDBJ databases">
        <authorList>
            <person name="Alioto T."/>
            <person name="Alioto T."/>
            <person name="Gomez Garrido J."/>
        </authorList>
    </citation>
    <scope>NUCLEOTIDE SEQUENCE [LARGE SCALE GENOMIC DNA]</scope>
</reference>
<name>A0A8S1CIQ7_9INSE</name>
<keyword evidence="2" id="KW-1185">Reference proteome</keyword>
<dbReference type="Proteomes" id="UP000494165">
    <property type="component" value="Unassembled WGS sequence"/>
</dbReference>
<protein>
    <submittedName>
        <fullName evidence="1">Uncharacterized protein</fullName>
    </submittedName>
</protein>
<accession>A0A8S1CIQ7</accession>
<dbReference type="EMBL" id="CADEPI010000036">
    <property type="protein sequence ID" value="CAB3368211.1"/>
    <property type="molecule type" value="Genomic_DNA"/>
</dbReference>
<evidence type="ECO:0000313" key="2">
    <source>
        <dbReference type="Proteomes" id="UP000494165"/>
    </source>
</evidence>
<gene>
    <name evidence="1" type="ORF">CLODIP_2_CD08137</name>
</gene>
<proteinExistence type="predicted"/>